<dbReference type="eggNOG" id="COG3920">
    <property type="taxonomic scope" value="Bacteria"/>
</dbReference>
<dbReference type="InterPro" id="IPR011102">
    <property type="entry name" value="Sig_transdc_His_kinase_HWE"/>
</dbReference>
<evidence type="ECO:0000256" key="6">
    <source>
        <dbReference type="ARBA" id="ARBA00022777"/>
    </source>
</evidence>
<feature type="domain" description="GAF" evidence="8">
    <location>
        <begin position="25"/>
        <end position="167"/>
    </location>
</feature>
<evidence type="ECO:0000256" key="3">
    <source>
        <dbReference type="ARBA" id="ARBA00022553"/>
    </source>
</evidence>
<dbReference type="Proteomes" id="UP000005954">
    <property type="component" value="Unassembled WGS sequence"/>
</dbReference>
<evidence type="ECO:0000313" key="11">
    <source>
        <dbReference type="EMBL" id="EAP78108.1"/>
    </source>
</evidence>
<accession>A3SL77</accession>
<keyword evidence="6 11" id="KW-0418">Kinase</keyword>
<feature type="domain" description="Histidine kinase/HSP90-like ATPase" evidence="9">
    <location>
        <begin position="265"/>
        <end position="361"/>
    </location>
</feature>
<dbReference type="Pfam" id="PF07568">
    <property type="entry name" value="HisKA_2"/>
    <property type="match status" value="1"/>
</dbReference>
<comment type="caution">
    <text evidence="11">The sequence shown here is derived from an EMBL/GenBank/DDBJ whole genome shotgun (WGS) entry which is preliminary data.</text>
</comment>
<feature type="domain" description="Signal transduction histidine kinase HWE region" evidence="10">
    <location>
        <begin position="172"/>
        <end position="260"/>
    </location>
</feature>
<keyword evidence="12" id="KW-1185">Reference proteome</keyword>
<dbReference type="AlphaFoldDB" id="A3SL77"/>
<proteinExistence type="predicted"/>
<evidence type="ECO:0000259" key="9">
    <source>
        <dbReference type="SMART" id="SM00387"/>
    </source>
</evidence>
<dbReference type="HOGENOM" id="CLU_000445_114_44_5"/>
<evidence type="ECO:0000313" key="12">
    <source>
        <dbReference type="Proteomes" id="UP000005954"/>
    </source>
</evidence>
<evidence type="ECO:0000256" key="4">
    <source>
        <dbReference type="ARBA" id="ARBA00022679"/>
    </source>
</evidence>
<dbReference type="Pfam" id="PF02518">
    <property type="entry name" value="HATPase_c"/>
    <property type="match status" value="1"/>
</dbReference>
<sequence length="370" mass="40269">MKAQCHPRQAERLAALRSYGILDTAREEDFDEVVALAAQICDVPISVINFIDADRQWFKAEVGLGVRETPIDTSICSHVILEEDFVLIPNTLEDPRMQDNPLCLDEPGLRFYAGALLKSKDGLPLGTLCVLDNSPRTLTEAQITALRVLANQVMAQLNLRKSLREADMLRREVDHRVKNSLQSIGALARISSRAAPNDHARQAIDEMRGRIESVARVHEQLYRSGSGSEIDLAEYVENLAHSFREFAPDTIAIETEIGPVSIGSQQAASLGLLINEFFSNSVKHGFPEGTSGAVRIEAGPAPSGRVWVRISDKGIGMDDDKGPGGLGMQIVELACAQLDTVLTFDKVPHGVALSFDFAAGISDADTTQPD</sequence>
<dbReference type="InterPro" id="IPR003594">
    <property type="entry name" value="HATPase_dom"/>
</dbReference>
<dbReference type="eggNOG" id="COG2203">
    <property type="taxonomic scope" value="Bacteria"/>
</dbReference>
<name>A3SL77_ROSNI</name>
<organism evidence="11 12">
    <name type="scientific">Roseovarius nubinhibens (strain ATCC BAA-591 / DSM 15170 / ISM)</name>
    <dbReference type="NCBI Taxonomy" id="89187"/>
    <lineage>
        <taxon>Bacteria</taxon>
        <taxon>Pseudomonadati</taxon>
        <taxon>Pseudomonadota</taxon>
        <taxon>Alphaproteobacteria</taxon>
        <taxon>Rhodobacterales</taxon>
        <taxon>Roseobacteraceae</taxon>
        <taxon>Roseovarius</taxon>
    </lineage>
</organism>
<dbReference type="SMART" id="SM00911">
    <property type="entry name" value="HWE_HK"/>
    <property type="match status" value="1"/>
</dbReference>
<dbReference type="SMART" id="SM00065">
    <property type="entry name" value="GAF"/>
    <property type="match status" value="1"/>
</dbReference>
<dbReference type="PANTHER" id="PTHR43102:SF2">
    <property type="entry name" value="GAF DOMAIN-CONTAINING PROTEIN"/>
    <property type="match status" value="1"/>
</dbReference>
<dbReference type="GO" id="GO:0005524">
    <property type="term" value="F:ATP binding"/>
    <property type="evidence" value="ECO:0007669"/>
    <property type="project" value="UniProtKB-KW"/>
</dbReference>
<dbReference type="Gene3D" id="3.30.450.40">
    <property type="match status" value="1"/>
</dbReference>
<gene>
    <name evidence="11" type="ORF">ISM_07425</name>
</gene>
<keyword evidence="7" id="KW-0067">ATP-binding</keyword>
<dbReference type="SUPFAM" id="SSF55781">
    <property type="entry name" value="GAF domain-like"/>
    <property type="match status" value="1"/>
</dbReference>
<dbReference type="SUPFAM" id="SSF55874">
    <property type="entry name" value="ATPase domain of HSP90 chaperone/DNA topoisomerase II/histidine kinase"/>
    <property type="match status" value="1"/>
</dbReference>
<dbReference type="PANTHER" id="PTHR43102">
    <property type="entry name" value="SLR1143 PROTEIN"/>
    <property type="match status" value="1"/>
</dbReference>
<keyword evidence="3" id="KW-0597">Phosphoprotein</keyword>
<dbReference type="InterPro" id="IPR029016">
    <property type="entry name" value="GAF-like_dom_sf"/>
</dbReference>
<evidence type="ECO:0000259" key="8">
    <source>
        <dbReference type="SMART" id="SM00065"/>
    </source>
</evidence>
<dbReference type="STRING" id="89187.ISM_07425"/>
<dbReference type="EMBL" id="AALY01000001">
    <property type="protein sequence ID" value="EAP78108.1"/>
    <property type="molecule type" value="Genomic_DNA"/>
</dbReference>
<dbReference type="GO" id="GO:0004673">
    <property type="term" value="F:protein histidine kinase activity"/>
    <property type="evidence" value="ECO:0007669"/>
    <property type="project" value="UniProtKB-EC"/>
</dbReference>
<dbReference type="Pfam" id="PF01590">
    <property type="entry name" value="GAF"/>
    <property type="match status" value="1"/>
</dbReference>
<evidence type="ECO:0000256" key="1">
    <source>
        <dbReference type="ARBA" id="ARBA00000085"/>
    </source>
</evidence>
<dbReference type="InterPro" id="IPR036890">
    <property type="entry name" value="HATPase_C_sf"/>
</dbReference>
<evidence type="ECO:0000256" key="5">
    <source>
        <dbReference type="ARBA" id="ARBA00022741"/>
    </source>
</evidence>
<evidence type="ECO:0000256" key="2">
    <source>
        <dbReference type="ARBA" id="ARBA00012438"/>
    </source>
</evidence>
<keyword evidence="4" id="KW-0808">Transferase</keyword>
<keyword evidence="5" id="KW-0547">Nucleotide-binding</keyword>
<protein>
    <recommendedName>
        <fullName evidence="2">histidine kinase</fullName>
        <ecNumber evidence="2">2.7.13.3</ecNumber>
    </recommendedName>
</protein>
<dbReference type="SMART" id="SM00387">
    <property type="entry name" value="HATPase_c"/>
    <property type="match status" value="1"/>
</dbReference>
<comment type="catalytic activity">
    <reaction evidence="1">
        <text>ATP + protein L-histidine = ADP + protein N-phospho-L-histidine.</text>
        <dbReference type="EC" id="2.7.13.3"/>
    </reaction>
</comment>
<dbReference type="Gene3D" id="3.30.565.10">
    <property type="entry name" value="Histidine kinase-like ATPase, C-terminal domain"/>
    <property type="match status" value="1"/>
</dbReference>
<evidence type="ECO:0000259" key="10">
    <source>
        <dbReference type="SMART" id="SM00911"/>
    </source>
</evidence>
<reference evidence="11 12" key="1">
    <citation type="submission" date="2005-12" db="EMBL/GenBank/DDBJ databases">
        <authorList>
            <person name="Moran M.A."/>
            <person name="Ferriera S."/>
            <person name="Johnson J."/>
            <person name="Kravitz S."/>
            <person name="Halpern A."/>
            <person name="Remington K."/>
            <person name="Beeson K."/>
            <person name="Tran B."/>
            <person name="Rogers Y.-H."/>
            <person name="Friedman R."/>
            <person name="Venter J.C."/>
        </authorList>
    </citation>
    <scope>NUCLEOTIDE SEQUENCE [LARGE SCALE GENOMIC DNA]</scope>
    <source>
        <strain evidence="12">ATCC BAA-591 / DSM 15170 / ISM</strain>
    </source>
</reference>
<dbReference type="RefSeq" id="WP_009813508.1">
    <property type="nucleotide sequence ID" value="NZ_CH724156.1"/>
</dbReference>
<dbReference type="InterPro" id="IPR011495">
    <property type="entry name" value="Sig_transdc_His_kin_sub2_dim/P"/>
</dbReference>
<dbReference type="EC" id="2.7.13.3" evidence="2"/>
<evidence type="ECO:0000256" key="7">
    <source>
        <dbReference type="ARBA" id="ARBA00022840"/>
    </source>
</evidence>
<dbReference type="InterPro" id="IPR003018">
    <property type="entry name" value="GAF"/>
</dbReference>